<evidence type="ECO:0000256" key="3">
    <source>
        <dbReference type="ARBA" id="ARBA00022517"/>
    </source>
</evidence>
<keyword evidence="8" id="KW-0732">Signal</keyword>
<gene>
    <name evidence="9" type="ORF">CSSPJE1EN1_LOCUS3281</name>
</gene>
<keyword evidence="10" id="KW-1185">Reference proteome</keyword>
<evidence type="ECO:0000256" key="6">
    <source>
        <dbReference type="RuleBase" id="RU368027"/>
    </source>
</evidence>
<dbReference type="PANTHER" id="PTHR21738">
    <property type="entry name" value="RIBOSOMAL RNA PROCESSING PROTEIN 36 HOMOLOG"/>
    <property type="match status" value="1"/>
</dbReference>
<feature type="signal peptide" evidence="8">
    <location>
        <begin position="1"/>
        <end position="18"/>
    </location>
</feature>
<keyword evidence="4 6" id="KW-0698">rRNA processing</keyword>
<feature type="chain" id="PRO_5046295455" description="rRNA biogenesis protein RRP36" evidence="8">
    <location>
        <begin position="19"/>
        <end position="269"/>
    </location>
</feature>
<feature type="region of interest" description="Disordered" evidence="7">
    <location>
        <begin position="188"/>
        <end position="224"/>
    </location>
</feature>
<feature type="compositionally biased region" description="Basic and acidic residues" evidence="7">
    <location>
        <begin position="252"/>
        <end position="269"/>
    </location>
</feature>
<keyword evidence="6" id="KW-0687">Ribonucleoprotein</keyword>
<evidence type="ECO:0000256" key="1">
    <source>
        <dbReference type="ARBA" id="ARBA00004604"/>
    </source>
</evidence>
<dbReference type="EMBL" id="OZ020106">
    <property type="protein sequence ID" value="CAK9257803.1"/>
    <property type="molecule type" value="Genomic_DNA"/>
</dbReference>
<evidence type="ECO:0000256" key="2">
    <source>
        <dbReference type="ARBA" id="ARBA00009418"/>
    </source>
</evidence>
<sequence length="269" mass="31469">MHCAIDALPFCIATLVAAAAARSPVTQTACPTRHLFRSREAEASKRKKASVAWQEELKEQVADVPFEVLQQAQSSGQLPSFSHKKHLVDTKRANKNRPMEVTSKKPVGRLREVIQAPKKDIRDPRFESLCGNFEEARFKKAYSFLYDEELPSERQRLQKVVKKGNAGEEVEEAEHKLAWIDRQLREEEQRRKQAEQVTQFRAKEKDAVKQGKKHYYPKKSEKRKEELVRKYQELKATGKLEKFLEKRRRKNAAKDHRYLPYRRPESNQD</sequence>
<dbReference type="Pfam" id="PF06102">
    <property type="entry name" value="RRP36"/>
    <property type="match status" value="1"/>
</dbReference>
<evidence type="ECO:0000256" key="5">
    <source>
        <dbReference type="ARBA" id="ARBA00023242"/>
    </source>
</evidence>
<comment type="subunit">
    <text evidence="6">Associates with 90S and pre-40S pre-ribosomal particles.</text>
</comment>
<dbReference type="PANTHER" id="PTHR21738:SF0">
    <property type="entry name" value="RIBOSOMAL RNA PROCESSING PROTEIN 36 HOMOLOG"/>
    <property type="match status" value="1"/>
</dbReference>
<protein>
    <recommendedName>
        <fullName evidence="6">rRNA biogenesis protein RRP36</fullName>
    </recommendedName>
</protein>
<name>A0ABP0VVI4_9BRYO</name>
<evidence type="ECO:0000313" key="9">
    <source>
        <dbReference type="EMBL" id="CAK9257803.1"/>
    </source>
</evidence>
<keyword evidence="5 6" id="KW-0539">Nucleus</keyword>
<evidence type="ECO:0000313" key="10">
    <source>
        <dbReference type="Proteomes" id="UP001497444"/>
    </source>
</evidence>
<dbReference type="InterPro" id="IPR009292">
    <property type="entry name" value="RRP36"/>
</dbReference>
<evidence type="ECO:0000256" key="4">
    <source>
        <dbReference type="ARBA" id="ARBA00022552"/>
    </source>
</evidence>
<evidence type="ECO:0000256" key="7">
    <source>
        <dbReference type="SAM" id="MobiDB-lite"/>
    </source>
</evidence>
<evidence type="ECO:0000256" key="8">
    <source>
        <dbReference type="SAM" id="SignalP"/>
    </source>
</evidence>
<organism evidence="9 10">
    <name type="scientific">Sphagnum jensenii</name>
    <dbReference type="NCBI Taxonomy" id="128206"/>
    <lineage>
        <taxon>Eukaryota</taxon>
        <taxon>Viridiplantae</taxon>
        <taxon>Streptophyta</taxon>
        <taxon>Embryophyta</taxon>
        <taxon>Bryophyta</taxon>
        <taxon>Sphagnophytina</taxon>
        <taxon>Sphagnopsida</taxon>
        <taxon>Sphagnales</taxon>
        <taxon>Sphagnaceae</taxon>
        <taxon>Sphagnum</taxon>
    </lineage>
</organism>
<accession>A0ABP0VVI4</accession>
<proteinExistence type="inferred from homology"/>
<reference evidence="9" key="1">
    <citation type="submission" date="2024-02" db="EMBL/GenBank/DDBJ databases">
        <authorList>
            <consortium name="ELIXIR-Norway"/>
            <consortium name="Elixir Norway"/>
        </authorList>
    </citation>
    <scope>NUCLEOTIDE SEQUENCE</scope>
</reference>
<keyword evidence="3 6" id="KW-0690">Ribosome biogenesis</keyword>
<dbReference type="Proteomes" id="UP001497444">
    <property type="component" value="Chromosome 11"/>
</dbReference>
<comment type="similarity">
    <text evidence="2 6">Belongs to the RRP36 family.</text>
</comment>
<comment type="subcellular location">
    <subcellularLocation>
        <location evidence="1 6">Nucleus</location>
        <location evidence="1 6">Nucleolus</location>
    </subcellularLocation>
</comment>
<comment type="function">
    <text evidence="6">Component of the 90S pre-ribosome involved in the maturation of rRNAs. Required for early cleavages of the pre-RNAs in the 40S ribosomal subunit maturation pathway.</text>
</comment>
<feature type="region of interest" description="Disordered" evidence="7">
    <location>
        <begin position="245"/>
        <end position="269"/>
    </location>
</feature>